<evidence type="ECO:0000313" key="1">
    <source>
        <dbReference type="EMBL" id="KAJ1150593.1"/>
    </source>
</evidence>
<sequence length="120" mass="12382">MEPELQILTPFIFLLLYQEYECRRRRPRVLGSGAGGGGVLGSGAGGSGVLGSGAGGGGVLASGAGGCLVRRADFPRLDGLTEDGPDGGVVAAVEPVDSEDEEAEKEDIDNRNTVILQYFQ</sequence>
<organism evidence="1 2">
    <name type="scientific">Pleurodeles waltl</name>
    <name type="common">Iberian ribbed newt</name>
    <dbReference type="NCBI Taxonomy" id="8319"/>
    <lineage>
        <taxon>Eukaryota</taxon>
        <taxon>Metazoa</taxon>
        <taxon>Chordata</taxon>
        <taxon>Craniata</taxon>
        <taxon>Vertebrata</taxon>
        <taxon>Euteleostomi</taxon>
        <taxon>Amphibia</taxon>
        <taxon>Batrachia</taxon>
        <taxon>Caudata</taxon>
        <taxon>Salamandroidea</taxon>
        <taxon>Salamandridae</taxon>
        <taxon>Pleurodelinae</taxon>
        <taxon>Pleurodeles</taxon>
    </lineage>
</organism>
<proteinExistence type="predicted"/>
<accession>A0AAV7REY8</accession>
<name>A0AAV7REY8_PLEWA</name>
<dbReference type="EMBL" id="JANPWB010000009">
    <property type="protein sequence ID" value="KAJ1150593.1"/>
    <property type="molecule type" value="Genomic_DNA"/>
</dbReference>
<dbReference type="Proteomes" id="UP001066276">
    <property type="component" value="Chromosome 5"/>
</dbReference>
<evidence type="ECO:0000313" key="2">
    <source>
        <dbReference type="Proteomes" id="UP001066276"/>
    </source>
</evidence>
<comment type="caution">
    <text evidence="1">The sequence shown here is derived from an EMBL/GenBank/DDBJ whole genome shotgun (WGS) entry which is preliminary data.</text>
</comment>
<reference evidence="1" key="1">
    <citation type="journal article" date="2022" name="bioRxiv">
        <title>Sequencing and chromosome-scale assembly of the giantPleurodeles waltlgenome.</title>
        <authorList>
            <person name="Brown T."/>
            <person name="Elewa A."/>
            <person name="Iarovenko S."/>
            <person name="Subramanian E."/>
            <person name="Araus A.J."/>
            <person name="Petzold A."/>
            <person name="Susuki M."/>
            <person name="Suzuki K.-i.T."/>
            <person name="Hayashi T."/>
            <person name="Toyoda A."/>
            <person name="Oliveira C."/>
            <person name="Osipova E."/>
            <person name="Leigh N.D."/>
            <person name="Simon A."/>
            <person name="Yun M.H."/>
        </authorList>
    </citation>
    <scope>NUCLEOTIDE SEQUENCE</scope>
    <source>
        <strain evidence="1">20211129_DDA</strain>
        <tissue evidence="1">Liver</tissue>
    </source>
</reference>
<gene>
    <name evidence="1" type="ORF">NDU88_003383</name>
</gene>
<protein>
    <submittedName>
        <fullName evidence="1">Uncharacterized protein</fullName>
    </submittedName>
</protein>
<keyword evidence="2" id="KW-1185">Reference proteome</keyword>
<dbReference type="AlphaFoldDB" id="A0AAV7REY8"/>